<dbReference type="SUPFAM" id="SSF48371">
    <property type="entry name" value="ARM repeat"/>
    <property type="match status" value="1"/>
</dbReference>
<evidence type="ECO:0000313" key="2">
    <source>
        <dbReference type="Proteomes" id="UP000533598"/>
    </source>
</evidence>
<name>A0A7W7CG06_9PSEU</name>
<dbReference type="InterPro" id="IPR021133">
    <property type="entry name" value="HEAT_type_2"/>
</dbReference>
<dbReference type="PROSITE" id="PS50077">
    <property type="entry name" value="HEAT_REPEAT"/>
    <property type="match status" value="1"/>
</dbReference>
<dbReference type="Gene3D" id="1.25.40.290">
    <property type="entry name" value="ARM repeat domains"/>
    <property type="match status" value="1"/>
</dbReference>
<proteinExistence type="predicted"/>
<accession>A0A7W7CG06</accession>
<dbReference type="RefSeq" id="WP_185006442.1">
    <property type="nucleotide sequence ID" value="NZ_BAAAUI010000005.1"/>
</dbReference>
<organism evidence="1 2">
    <name type="scientific">Crossiella cryophila</name>
    <dbReference type="NCBI Taxonomy" id="43355"/>
    <lineage>
        <taxon>Bacteria</taxon>
        <taxon>Bacillati</taxon>
        <taxon>Actinomycetota</taxon>
        <taxon>Actinomycetes</taxon>
        <taxon>Pseudonocardiales</taxon>
        <taxon>Pseudonocardiaceae</taxon>
        <taxon>Crossiella</taxon>
    </lineage>
</organism>
<evidence type="ECO:0000313" key="1">
    <source>
        <dbReference type="EMBL" id="MBB4680545.1"/>
    </source>
</evidence>
<reference evidence="1 2" key="1">
    <citation type="submission" date="2020-08" db="EMBL/GenBank/DDBJ databases">
        <title>Sequencing the genomes of 1000 actinobacteria strains.</title>
        <authorList>
            <person name="Klenk H.-P."/>
        </authorList>
    </citation>
    <scope>NUCLEOTIDE SEQUENCE [LARGE SCALE GENOMIC DNA]</scope>
    <source>
        <strain evidence="1 2">DSM 44230</strain>
    </source>
</reference>
<gene>
    <name evidence="1" type="ORF">HNR67_006663</name>
</gene>
<dbReference type="InterPro" id="IPR016024">
    <property type="entry name" value="ARM-type_fold"/>
</dbReference>
<dbReference type="EMBL" id="JACHMH010000001">
    <property type="protein sequence ID" value="MBB4680545.1"/>
    <property type="molecule type" value="Genomic_DNA"/>
</dbReference>
<dbReference type="AlphaFoldDB" id="A0A7W7CG06"/>
<comment type="caution">
    <text evidence="1">The sequence shown here is derived from an EMBL/GenBank/DDBJ whole genome shotgun (WGS) entry which is preliminary data.</text>
</comment>
<sequence>MPTADELLGPDVAAHLLRGIARIAPGSRLPALRRAAKSLAGLSLRERSDLLKDALLADLPGDYPSLDRQFRAALGDPAFTGWLVWPVTEAVSARALAQDPPAIAEALHLLAALTPRLTAEFAIRPLLAADLDRALPIIQTWTGDPDEHVRRLASEGTRAHLPWARKVRPILDRPECTIPILDALYRDESEYVRRSVANHLNDLSRAEGDLVVATAARWLAEPDEHTPRLVRHALRTLIKKGHPEALALLGFAPAAGVIVHGPELAGRTVAIGAELPFEVRLENTGANPATLAVDYVVHHLKANGKRTPKVFKLTTCVLAPGERITFSRRHSFKVISTRVYYPGEHEIEVQVNGAASGRTAFRLTG</sequence>
<keyword evidence="2" id="KW-1185">Reference proteome</keyword>
<protein>
    <submittedName>
        <fullName evidence="1">3-methyladenine DNA glycosylase AlkC</fullName>
    </submittedName>
</protein>
<dbReference type="Proteomes" id="UP000533598">
    <property type="component" value="Unassembled WGS sequence"/>
</dbReference>